<evidence type="ECO:0000259" key="1">
    <source>
        <dbReference type="Pfam" id="PF00027"/>
    </source>
</evidence>
<accession>A0ABM9PHW9</accession>
<dbReference type="Pfam" id="PF00027">
    <property type="entry name" value="cNMP_binding"/>
    <property type="match status" value="1"/>
</dbReference>
<name>A0ABM9PHW9_9FLAO</name>
<gene>
    <name evidence="2" type="ORF">T190115A13A_130065</name>
</gene>
<reference evidence="2 3" key="1">
    <citation type="submission" date="2024-05" db="EMBL/GenBank/DDBJ databases">
        <authorList>
            <person name="Duchaud E."/>
        </authorList>
    </citation>
    <scope>NUCLEOTIDE SEQUENCE [LARGE SCALE GENOMIC DNA]</scope>
    <source>
        <strain evidence="2">Ena-SAMPLE-TAB-13-05-2024-13:56:06:370-140305</strain>
    </source>
</reference>
<dbReference type="Gene3D" id="2.60.120.10">
    <property type="entry name" value="Jelly Rolls"/>
    <property type="match status" value="1"/>
</dbReference>
<dbReference type="InterPro" id="IPR014710">
    <property type="entry name" value="RmlC-like_jellyroll"/>
</dbReference>
<proteinExistence type="predicted"/>
<evidence type="ECO:0000313" key="3">
    <source>
        <dbReference type="Proteomes" id="UP001497602"/>
    </source>
</evidence>
<dbReference type="RefSeq" id="WP_348705730.1">
    <property type="nucleotide sequence ID" value="NZ_CAXIYA010000036.1"/>
</dbReference>
<dbReference type="SUPFAM" id="SSF51206">
    <property type="entry name" value="cAMP-binding domain-like"/>
    <property type="match status" value="1"/>
</dbReference>
<dbReference type="EMBL" id="CAXJRC010000004">
    <property type="protein sequence ID" value="CAL2105190.1"/>
    <property type="molecule type" value="Genomic_DNA"/>
</dbReference>
<comment type="caution">
    <text evidence="2">The sequence shown here is derived from an EMBL/GenBank/DDBJ whole genome shotgun (WGS) entry which is preliminary data.</text>
</comment>
<feature type="domain" description="Cyclic nucleotide-binding" evidence="1">
    <location>
        <begin position="31"/>
        <end position="111"/>
    </location>
</feature>
<protein>
    <submittedName>
        <fullName evidence="2">Catabolite gene activator protein</fullName>
    </submittedName>
</protein>
<dbReference type="InterPro" id="IPR000595">
    <property type="entry name" value="cNMP-bd_dom"/>
</dbReference>
<sequence length="195" mass="23186">MSYTLLRKDIEKYLEFTDNEFYIYKQAFVKRAISKKKFLLRQGEICSFEGFVTQGCFRIFTLDESGNEHTLYFAIEDWWITDIDSFTNQIPSLLSIQALEDSEVLLVSKKEKDLLFQKLPKVEKLFRIMTQKTIVALQRRMIRKQSLTAEKRYLYFLEKYPKIAHKLTNVQLASYLGISHEFLSKIRKKVVRNIS</sequence>
<organism evidence="2 3">
    <name type="scientific">Tenacibaculum vairaonense</name>
    <dbReference type="NCBI Taxonomy" id="3137860"/>
    <lineage>
        <taxon>Bacteria</taxon>
        <taxon>Pseudomonadati</taxon>
        <taxon>Bacteroidota</taxon>
        <taxon>Flavobacteriia</taxon>
        <taxon>Flavobacteriales</taxon>
        <taxon>Flavobacteriaceae</taxon>
        <taxon>Tenacibaculum</taxon>
    </lineage>
</organism>
<dbReference type="Proteomes" id="UP001497602">
    <property type="component" value="Unassembled WGS sequence"/>
</dbReference>
<dbReference type="InterPro" id="IPR018490">
    <property type="entry name" value="cNMP-bd_dom_sf"/>
</dbReference>
<keyword evidence="3" id="KW-1185">Reference proteome</keyword>
<evidence type="ECO:0000313" key="2">
    <source>
        <dbReference type="EMBL" id="CAL2105190.1"/>
    </source>
</evidence>